<dbReference type="Proteomes" id="UP000821845">
    <property type="component" value="Chromosome 8"/>
</dbReference>
<organism evidence="1 2">
    <name type="scientific">Hyalomma asiaticum</name>
    <name type="common">Tick</name>
    <dbReference type="NCBI Taxonomy" id="266040"/>
    <lineage>
        <taxon>Eukaryota</taxon>
        <taxon>Metazoa</taxon>
        <taxon>Ecdysozoa</taxon>
        <taxon>Arthropoda</taxon>
        <taxon>Chelicerata</taxon>
        <taxon>Arachnida</taxon>
        <taxon>Acari</taxon>
        <taxon>Parasitiformes</taxon>
        <taxon>Ixodida</taxon>
        <taxon>Ixodoidea</taxon>
        <taxon>Ixodidae</taxon>
        <taxon>Hyalomminae</taxon>
        <taxon>Hyalomma</taxon>
    </lineage>
</organism>
<protein>
    <submittedName>
        <fullName evidence="1">Uncharacterized protein</fullName>
    </submittedName>
</protein>
<comment type="caution">
    <text evidence="1">The sequence shown here is derived from an EMBL/GenBank/DDBJ whole genome shotgun (WGS) entry which is preliminary data.</text>
</comment>
<dbReference type="EMBL" id="CM023488">
    <property type="protein sequence ID" value="KAH6924667.1"/>
    <property type="molecule type" value="Genomic_DNA"/>
</dbReference>
<keyword evidence="2" id="KW-1185">Reference proteome</keyword>
<evidence type="ECO:0000313" key="2">
    <source>
        <dbReference type="Proteomes" id="UP000821845"/>
    </source>
</evidence>
<evidence type="ECO:0000313" key="1">
    <source>
        <dbReference type="EMBL" id="KAH6924667.1"/>
    </source>
</evidence>
<accession>A0ACB7RUU6</accession>
<proteinExistence type="predicted"/>
<reference evidence="1" key="1">
    <citation type="submission" date="2020-05" db="EMBL/GenBank/DDBJ databases">
        <title>Large-scale comparative analyses of tick genomes elucidate their genetic diversity and vector capacities.</title>
        <authorList>
            <person name="Jia N."/>
            <person name="Wang J."/>
            <person name="Shi W."/>
            <person name="Du L."/>
            <person name="Sun Y."/>
            <person name="Zhan W."/>
            <person name="Jiang J."/>
            <person name="Wang Q."/>
            <person name="Zhang B."/>
            <person name="Ji P."/>
            <person name="Sakyi L.B."/>
            <person name="Cui X."/>
            <person name="Yuan T."/>
            <person name="Jiang B."/>
            <person name="Yang W."/>
            <person name="Lam T.T.-Y."/>
            <person name="Chang Q."/>
            <person name="Ding S."/>
            <person name="Wang X."/>
            <person name="Zhu J."/>
            <person name="Ruan X."/>
            <person name="Zhao L."/>
            <person name="Wei J."/>
            <person name="Que T."/>
            <person name="Du C."/>
            <person name="Cheng J."/>
            <person name="Dai P."/>
            <person name="Han X."/>
            <person name="Huang E."/>
            <person name="Gao Y."/>
            <person name="Liu J."/>
            <person name="Shao H."/>
            <person name="Ye R."/>
            <person name="Li L."/>
            <person name="Wei W."/>
            <person name="Wang X."/>
            <person name="Wang C."/>
            <person name="Yang T."/>
            <person name="Huo Q."/>
            <person name="Li W."/>
            <person name="Guo W."/>
            <person name="Chen H."/>
            <person name="Zhou L."/>
            <person name="Ni X."/>
            <person name="Tian J."/>
            <person name="Zhou Y."/>
            <person name="Sheng Y."/>
            <person name="Liu T."/>
            <person name="Pan Y."/>
            <person name="Xia L."/>
            <person name="Li J."/>
            <person name="Zhao F."/>
            <person name="Cao W."/>
        </authorList>
    </citation>
    <scope>NUCLEOTIDE SEQUENCE</scope>
    <source>
        <strain evidence="1">Hyas-2018</strain>
    </source>
</reference>
<sequence>MTAVPAPGRLEEGGGEEVSTVCCVASLTSGPRLRCPRSSGSREAACGDRFEGSSATDRGRKCCQIFSSWRVSADLDIGGRQSLLDVFCGVLGGAGDQAAMFSFHKPKIYRSALGCCICRAKSSSSRFTDSKKYEAEFARCFRIVAEDRRSGEICNACVLLVKRWKKLPPGTTRDWHHVVDARAGPGTKSVNKGKVKPPKRPLKKHHRLTAEKRCKLDLSGGALSDDITIGDESLSESSMPSPPESRAASPTPSNSSEDSGILDEDEEEYDDEDRRRSCRTMKPRPSKKKKKKRKQRGSGSGRRDDYVVDSSANRRGKLATPFKISSFLDMSFWRKEKVCCGIIFKGPHGEVLIYPKLLRPCRCRRRRLNAAKVPEEATDDAGTRLTTEDTDTSTMPMDTSPSSVVDASSAPVTAVLTPEALPTDDLSASAALLFPTPEMSDCNPSSPDASENLSRGSTSPDGTSD</sequence>
<gene>
    <name evidence="1" type="ORF">HPB50_021808</name>
</gene>
<name>A0ACB7RUU6_HYAAI</name>